<feature type="compositionally biased region" description="Polar residues" evidence="4">
    <location>
        <begin position="15"/>
        <end position="29"/>
    </location>
</feature>
<dbReference type="InterPro" id="IPR036788">
    <property type="entry name" value="T_IF-3_C_sf"/>
</dbReference>
<dbReference type="Gene3D" id="3.30.110.10">
    <property type="entry name" value="Translation initiation factor 3 (IF-3), C-terminal domain"/>
    <property type="match status" value="1"/>
</dbReference>
<dbReference type="EMBL" id="JALJOS010000010">
    <property type="protein sequence ID" value="KAK9833765.1"/>
    <property type="molecule type" value="Genomic_DNA"/>
</dbReference>
<evidence type="ECO:0000313" key="7">
    <source>
        <dbReference type="EMBL" id="KAK9833765.1"/>
    </source>
</evidence>
<keyword evidence="8" id="KW-1185">Reference proteome</keyword>
<dbReference type="Proteomes" id="UP001438707">
    <property type="component" value="Unassembled WGS sequence"/>
</dbReference>
<protein>
    <recommendedName>
        <fullName evidence="9">Translation initiation factor IF-3</fullName>
    </recommendedName>
</protein>
<feature type="compositionally biased region" description="Basic and acidic residues" evidence="4">
    <location>
        <begin position="77"/>
        <end position="86"/>
    </location>
</feature>
<dbReference type="GO" id="GO:0005737">
    <property type="term" value="C:cytoplasm"/>
    <property type="evidence" value="ECO:0007669"/>
    <property type="project" value="UniProtKB-ARBA"/>
</dbReference>
<evidence type="ECO:0000256" key="4">
    <source>
        <dbReference type="SAM" id="MobiDB-lite"/>
    </source>
</evidence>
<dbReference type="SUPFAM" id="SSF54364">
    <property type="entry name" value="Translation initiation factor IF3, N-terminal domain"/>
    <property type="match status" value="1"/>
</dbReference>
<dbReference type="InterPro" id="IPR019814">
    <property type="entry name" value="Translation_initiation_fac_3_N"/>
</dbReference>
<dbReference type="AlphaFoldDB" id="A0AAW1RJW9"/>
<evidence type="ECO:0000256" key="1">
    <source>
        <dbReference type="ARBA" id="ARBA00005439"/>
    </source>
</evidence>
<organism evidence="7 8">
    <name type="scientific">Apatococcus lobatus</name>
    <dbReference type="NCBI Taxonomy" id="904363"/>
    <lineage>
        <taxon>Eukaryota</taxon>
        <taxon>Viridiplantae</taxon>
        <taxon>Chlorophyta</taxon>
        <taxon>core chlorophytes</taxon>
        <taxon>Trebouxiophyceae</taxon>
        <taxon>Chlorellales</taxon>
        <taxon>Chlorellaceae</taxon>
        <taxon>Apatococcus</taxon>
    </lineage>
</organism>
<comment type="similarity">
    <text evidence="1">Belongs to the IF-3 family.</text>
</comment>
<dbReference type="InterPro" id="IPR019815">
    <property type="entry name" value="Translation_initiation_fac_3_C"/>
</dbReference>
<gene>
    <name evidence="7" type="ORF">WJX74_005239</name>
</gene>
<dbReference type="Gene3D" id="3.10.20.80">
    <property type="entry name" value="Translation initiation factor 3 (IF-3), N-terminal domain"/>
    <property type="match status" value="1"/>
</dbReference>
<dbReference type="Pfam" id="PF00707">
    <property type="entry name" value="IF3_C"/>
    <property type="match status" value="1"/>
</dbReference>
<comment type="caution">
    <text evidence="7">The sequence shown here is derived from an EMBL/GenBank/DDBJ whole genome shotgun (WGS) entry which is preliminary data.</text>
</comment>
<evidence type="ECO:0000259" key="6">
    <source>
        <dbReference type="Pfam" id="PF05198"/>
    </source>
</evidence>
<feature type="domain" description="Translation initiation factor 3 N-terminal" evidence="6">
    <location>
        <begin position="87"/>
        <end position="153"/>
    </location>
</feature>
<dbReference type="GO" id="GO:0003743">
    <property type="term" value="F:translation initiation factor activity"/>
    <property type="evidence" value="ECO:0007669"/>
    <property type="project" value="UniProtKB-KW"/>
</dbReference>
<dbReference type="InterPro" id="IPR001288">
    <property type="entry name" value="Translation_initiation_fac_3"/>
</dbReference>
<evidence type="ECO:0000259" key="5">
    <source>
        <dbReference type="Pfam" id="PF00707"/>
    </source>
</evidence>
<feature type="domain" description="Translation initiation factor 3 C-terminal" evidence="5">
    <location>
        <begin position="166"/>
        <end position="224"/>
    </location>
</feature>
<keyword evidence="3" id="KW-0648">Protein biosynthesis</keyword>
<dbReference type="NCBIfam" id="TIGR00168">
    <property type="entry name" value="infC"/>
    <property type="match status" value="1"/>
</dbReference>
<evidence type="ECO:0008006" key="9">
    <source>
        <dbReference type="Google" id="ProtNLM"/>
    </source>
</evidence>
<dbReference type="PANTHER" id="PTHR10938">
    <property type="entry name" value="TRANSLATION INITIATION FACTOR IF-3"/>
    <property type="match status" value="1"/>
</dbReference>
<dbReference type="PANTHER" id="PTHR10938:SF0">
    <property type="entry name" value="TRANSLATION INITIATION FACTOR IF-3, MITOCHONDRIAL"/>
    <property type="match status" value="1"/>
</dbReference>
<dbReference type="Pfam" id="PF05198">
    <property type="entry name" value="IF3_N"/>
    <property type="match status" value="1"/>
</dbReference>
<feature type="region of interest" description="Disordered" evidence="4">
    <location>
        <begin position="15"/>
        <end position="86"/>
    </location>
</feature>
<dbReference type="GO" id="GO:0043022">
    <property type="term" value="F:ribosome binding"/>
    <property type="evidence" value="ECO:0007669"/>
    <property type="project" value="TreeGrafter"/>
</dbReference>
<evidence type="ECO:0000256" key="2">
    <source>
        <dbReference type="ARBA" id="ARBA00022540"/>
    </source>
</evidence>
<keyword evidence="2" id="KW-0396">Initiation factor</keyword>
<evidence type="ECO:0000256" key="3">
    <source>
        <dbReference type="ARBA" id="ARBA00022917"/>
    </source>
</evidence>
<dbReference type="SUPFAM" id="SSF55200">
    <property type="entry name" value="Translation initiation factor IF3, C-terminal domain"/>
    <property type="match status" value="1"/>
</dbReference>
<proteinExistence type="inferred from homology"/>
<evidence type="ECO:0000313" key="8">
    <source>
        <dbReference type="Proteomes" id="UP001438707"/>
    </source>
</evidence>
<name>A0AAW1RJW9_9CHLO</name>
<reference evidence="7 8" key="1">
    <citation type="journal article" date="2024" name="Nat. Commun.">
        <title>Phylogenomics reveals the evolutionary origins of lichenization in chlorophyte algae.</title>
        <authorList>
            <person name="Puginier C."/>
            <person name="Libourel C."/>
            <person name="Otte J."/>
            <person name="Skaloud P."/>
            <person name="Haon M."/>
            <person name="Grisel S."/>
            <person name="Petersen M."/>
            <person name="Berrin J.G."/>
            <person name="Delaux P.M."/>
            <person name="Dal Grande F."/>
            <person name="Keller J."/>
        </authorList>
    </citation>
    <scope>NUCLEOTIDE SEQUENCE [LARGE SCALE GENOMIC DNA]</scope>
    <source>
        <strain evidence="7 8">SAG 2145</strain>
    </source>
</reference>
<accession>A0AAW1RJW9</accession>
<dbReference type="GO" id="GO:0032790">
    <property type="term" value="P:ribosome disassembly"/>
    <property type="evidence" value="ECO:0007669"/>
    <property type="project" value="TreeGrafter"/>
</dbReference>
<dbReference type="InterPro" id="IPR036787">
    <property type="entry name" value="T_IF-3_N_sf"/>
</dbReference>
<sequence length="259" mass="28470">MLRAIWGACQRSLRSSNCGGPGAGSSSKLQAPLQPHLATSAAQAESKRHGCARAVGLPAQQGAMRWRSDGPSGPSKRVQDKVVQDPKQIKATEVRIVFPDGGHEIKSPTEAFKDAARAGQALLSVAPNASPPVFRIGEPEELIAGQAKKERDARRRQLDQRRSSIMKEMRFRPDTADHDLQMKMVRVEEFLGKGHKVKLDMHFKMHLREKAIARLHELIGMFQGRATAIWPKSAPTGSTIRVVLEPEARTVVNKPSRTA</sequence>